<dbReference type="EMBL" id="NNAY01000236">
    <property type="protein sequence ID" value="OXU29810.1"/>
    <property type="molecule type" value="Genomic_DNA"/>
</dbReference>
<feature type="compositionally biased region" description="Basic and acidic residues" evidence="1">
    <location>
        <begin position="87"/>
        <end position="136"/>
    </location>
</feature>
<proteinExistence type="predicted"/>
<evidence type="ECO:0000313" key="2">
    <source>
        <dbReference type="EMBL" id="OXU29810.1"/>
    </source>
</evidence>
<protein>
    <submittedName>
        <fullName evidence="2">Uncharacterized protein</fullName>
    </submittedName>
</protein>
<keyword evidence="3" id="KW-1185">Reference proteome</keyword>
<evidence type="ECO:0000256" key="1">
    <source>
        <dbReference type="SAM" id="MobiDB-lite"/>
    </source>
</evidence>
<organism evidence="2 3">
    <name type="scientific">Trichomalopsis sarcophagae</name>
    <dbReference type="NCBI Taxonomy" id="543379"/>
    <lineage>
        <taxon>Eukaryota</taxon>
        <taxon>Metazoa</taxon>
        <taxon>Ecdysozoa</taxon>
        <taxon>Arthropoda</taxon>
        <taxon>Hexapoda</taxon>
        <taxon>Insecta</taxon>
        <taxon>Pterygota</taxon>
        <taxon>Neoptera</taxon>
        <taxon>Endopterygota</taxon>
        <taxon>Hymenoptera</taxon>
        <taxon>Apocrita</taxon>
        <taxon>Proctotrupomorpha</taxon>
        <taxon>Chalcidoidea</taxon>
        <taxon>Pteromalidae</taxon>
        <taxon>Pteromalinae</taxon>
        <taxon>Trichomalopsis</taxon>
    </lineage>
</organism>
<accession>A0A232FH10</accession>
<evidence type="ECO:0000313" key="3">
    <source>
        <dbReference type="Proteomes" id="UP000215335"/>
    </source>
</evidence>
<sequence>MDYVDIRRLAIKEESAQNPFHVFRPNGLTLDASSFLMAWACDLKTGEIMPSVVRETWCRRWWNISRKGLSTGTRTFTPSLSPMLLKEQQHYKEARETTEAKDATESKVGAKESKGAKTAKDSNETKESKKQAKEKSSAIMPPVTLGS</sequence>
<name>A0A232FH10_9HYME</name>
<dbReference type="AlphaFoldDB" id="A0A232FH10"/>
<gene>
    <name evidence="2" type="ORF">TSAR_004485</name>
</gene>
<comment type="caution">
    <text evidence="2">The sequence shown here is derived from an EMBL/GenBank/DDBJ whole genome shotgun (WGS) entry which is preliminary data.</text>
</comment>
<dbReference type="Proteomes" id="UP000215335">
    <property type="component" value="Unassembled WGS sequence"/>
</dbReference>
<feature type="region of interest" description="Disordered" evidence="1">
    <location>
        <begin position="69"/>
        <end position="147"/>
    </location>
</feature>
<reference evidence="2 3" key="1">
    <citation type="journal article" date="2017" name="Curr. Biol.">
        <title>The Evolution of Venom by Co-option of Single-Copy Genes.</title>
        <authorList>
            <person name="Martinson E.O."/>
            <person name="Mrinalini"/>
            <person name="Kelkar Y.D."/>
            <person name="Chang C.H."/>
            <person name="Werren J.H."/>
        </authorList>
    </citation>
    <scope>NUCLEOTIDE SEQUENCE [LARGE SCALE GENOMIC DNA]</scope>
    <source>
        <strain evidence="2 3">Alberta</strain>
        <tissue evidence="2">Whole body</tissue>
    </source>
</reference>
<feature type="compositionally biased region" description="Polar residues" evidence="1">
    <location>
        <begin position="69"/>
        <end position="80"/>
    </location>
</feature>